<evidence type="ECO:0000313" key="2">
    <source>
        <dbReference type="Proteomes" id="UP001634007"/>
    </source>
</evidence>
<dbReference type="PANTHER" id="PTHR33116">
    <property type="entry name" value="REVERSE TRANSCRIPTASE ZINC-BINDING DOMAIN-CONTAINING PROTEIN-RELATED-RELATED"/>
    <property type="match status" value="1"/>
</dbReference>
<comment type="caution">
    <text evidence="1">The sequence shown here is derived from an EMBL/GenBank/DDBJ whole genome shotgun (WGS) entry which is preliminary data.</text>
</comment>
<protein>
    <recommendedName>
        <fullName evidence="3">Reverse transcriptase-like protein</fullName>
    </recommendedName>
</protein>
<gene>
    <name evidence="1" type="ORF">ACJRO7_031667</name>
</gene>
<dbReference type="AlphaFoldDB" id="A0ABD3JN77"/>
<name>A0ABD3JN77_EUCGL</name>
<organism evidence="1 2">
    <name type="scientific">Eucalyptus globulus</name>
    <name type="common">Tasmanian blue gum</name>
    <dbReference type="NCBI Taxonomy" id="34317"/>
    <lineage>
        <taxon>Eukaryota</taxon>
        <taxon>Viridiplantae</taxon>
        <taxon>Streptophyta</taxon>
        <taxon>Embryophyta</taxon>
        <taxon>Tracheophyta</taxon>
        <taxon>Spermatophyta</taxon>
        <taxon>Magnoliopsida</taxon>
        <taxon>eudicotyledons</taxon>
        <taxon>Gunneridae</taxon>
        <taxon>Pentapetalae</taxon>
        <taxon>rosids</taxon>
        <taxon>malvids</taxon>
        <taxon>Myrtales</taxon>
        <taxon>Myrtaceae</taxon>
        <taxon>Myrtoideae</taxon>
        <taxon>Eucalypteae</taxon>
        <taxon>Eucalyptus</taxon>
    </lineage>
</organism>
<dbReference type="EMBL" id="JBJKBG010000008">
    <property type="protein sequence ID" value="KAL3726802.1"/>
    <property type="molecule type" value="Genomic_DNA"/>
</dbReference>
<dbReference type="Proteomes" id="UP001634007">
    <property type="component" value="Unassembled WGS sequence"/>
</dbReference>
<dbReference type="PANTHER" id="PTHR33116:SF86">
    <property type="entry name" value="REVERSE TRANSCRIPTASE DOMAIN-CONTAINING PROTEIN"/>
    <property type="match status" value="1"/>
</dbReference>
<reference evidence="1 2" key="1">
    <citation type="submission" date="2024-11" db="EMBL/GenBank/DDBJ databases">
        <title>Chromosome-level genome assembly of Eucalyptus globulus Labill. provides insights into its genome evolution.</title>
        <authorList>
            <person name="Li X."/>
        </authorList>
    </citation>
    <scope>NUCLEOTIDE SEQUENCE [LARGE SCALE GENOMIC DNA]</scope>
    <source>
        <strain evidence="1">CL2024</strain>
        <tissue evidence="1">Fresh tender leaves</tissue>
    </source>
</reference>
<sequence>MAGVLRVPILDKTGKYLGIPSDWGSSKRDMFAWIHTRVNAKLAGWKEQFISKGGKEILLKAVIQALPQYAMSIFKIPVSICKSVEQKMAKFWWQHSSTKSGIHWKCWDTLKDRKSIGGIGFRDLLSFNKALLGKQAWRLFQNPESLWCNLFKALYFPSTDFWHAEQGSRPSWGWRSLILGRNSIIPKLSWSVGNG</sequence>
<accession>A0ABD3JN77</accession>
<proteinExistence type="predicted"/>
<keyword evidence="2" id="KW-1185">Reference proteome</keyword>
<evidence type="ECO:0000313" key="1">
    <source>
        <dbReference type="EMBL" id="KAL3726802.1"/>
    </source>
</evidence>
<evidence type="ECO:0008006" key="3">
    <source>
        <dbReference type="Google" id="ProtNLM"/>
    </source>
</evidence>